<evidence type="ECO:0000313" key="4">
    <source>
        <dbReference type="WBParaSite" id="ECPE_0000867301-mRNA-1"/>
    </source>
</evidence>
<feature type="region of interest" description="Disordered" evidence="1">
    <location>
        <begin position="244"/>
        <end position="395"/>
    </location>
</feature>
<dbReference type="OrthoDB" id="6280453at2759"/>
<proteinExistence type="predicted"/>
<dbReference type="Proteomes" id="UP000272942">
    <property type="component" value="Unassembled WGS sequence"/>
</dbReference>
<feature type="compositionally biased region" description="Polar residues" evidence="1">
    <location>
        <begin position="377"/>
        <end position="393"/>
    </location>
</feature>
<feature type="region of interest" description="Disordered" evidence="1">
    <location>
        <begin position="24"/>
        <end position="46"/>
    </location>
</feature>
<feature type="compositionally biased region" description="Polar residues" evidence="1">
    <location>
        <begin position="248"/>
        <end position="261"/>
    </location>
</feature>
<gene>
    <name evidence="2" type="ORF">ECPE_LOCUS8647</name>
</gene>
<feature type="compositionally biased region" description="Polar residues" evidence="1">
    <location>
        <begin position="220"/>
        <end position="230"/>
    </location>
</feature>
<feature type="compositionally biased region" description="Polar residues" evidence="1">
    <location>
        <begin position="108"/>
        <end position="121"/>
    </location>
</feature>
<sequence length="608" mass="64601">MSTIATYFILFIADNIAISDRALSETHDQGNGPQDEESNYKNVSTVSSDGASVIENSARISSDSSQCHSITRSLTATTNTTAVDGTDVNGIGKVSPLRLSRVAKTDVTRSASNTRHSSVTPVSDPDHGSAHSSVADSGPSGKHSPSSVTSTYPSPPGSVLSTARNCHLTPLSVTWNPPVLHSSPKSFGEHWTSGSRPNGESSVLDSGANSHRRPPDDRSQSAIGSQNSKTAPCYQFSVAALTDEPVRSSPNQTNPMETTPSPTKPLGKSSSRRSGQPRARPSARLSVLHSPVPANDENSHVHSFPSGFLPTAPRSGSTSPFSHGQPHGYHRQNIQDKTPGSLSYTNNQTPSESNRLSGEHSGMSRSMTHHRADRSHSFNSETPKFSSPPSLSTFPMDRPSPVAGLNSDLPTVQGPFPPPHTLPPPRPMLQNNSSIGGTSSGTLIDPHLTVPDPRLLQQMLGVDLNVATQLLKDPRFKELYSLTMANLTSTERKSSPVVPPVTSPPCARQIGPSGSRAVENELPTSVSSSLNALVKLASTDLVSPASLDMLLRLRSTPDSHQVCLGSSRSGPTSEYAEKCSSSCIISPHFPTISFHDKQIQVFLSYTTA</sequence>
<feature type="region of interest" description="Disordered" evidence="1">
    <location>
        <begin position="491"/>
        <end position="515"/>
    </location>
</feature>
<evidence type="ECO:0000313" key="2">
    <source>
        <dbReference type="EMBL" id="VDP83942.1"/>
    </source>
</evidence>
<feature type="compositionally biased region" description="Polar residues" evidence="1">
    <location>
        <begin position="192"/>
        <end position="209"/>
    </location>
</feature>
<dbReference type="EMBL" id="UZAN01046259">
    <property type="protein sequence ID" value="VDP83942.1"/>
    <property type="molecule type" value="Genomic_DNA"/>
</dbReference>
<keyword evidence="3" id="KW-1185">Reference proteome</keyword>
<dbReference type="WBParaSite" id="ECPE_0000867301-mRNA-1">
    <property type="protein sequence ID" value="ECPE_0000867301-mRNA-1"/>
    <property type="gene ID" value="ECPE_0000867301"/>
</dbReference>
<name>A0A183ANW2_9TREM</name>
<feature type="region of interest" description="Disordered" evidence="1">
    <location>
        <begin position="102"/>
        <end position="163"/>
    </location>
</feature>
<organism evidence="4">
    <name type="scientific">Echinostoma caproni</name>
    <dbReference type="NCBI Taxonomy" id="27848"/>
    <lineage>
        <taxon>Eukaryota</taxon>
        <taxon>Metazoa</taxon>
        <taxon>Spiralia</taxon>
        <taxon>Lophotrochozoa</taxon>
        <taxon>Platyhelminthes</taxon>
        <taxon>Trematoda</taxon>
        <taxon>Digenea</taxon>
        <taxon>Plagiorchiida</taxon>
        <taxon>Echinostomata</taxon>
        <taxon>Echinostomatoidea</taxon>
        <taxon>Echinostomatidae</taxon>
        <taxon>Echinostoma</taxon>
    </lineage>
</organism>
<feature type="compositionally biased region" description="Polar residues" evidence="1">
    <location>
        <begin position="335"/>
        <end position="356"/>
    </location>
</feature>
<evidence type="ECO:0000256" key="1">
    <source>
        <dbReference type="SAM" id="MobiDB-lite"/>
    </source>
</evidence>
<protein>
    <submittedName>
        <fullName evidence="4">Matrin-type domain-containing protein</fullName>
    </submittedName>
</protein>
<accession>A0A183ANW2</accession>
<reference evidence="4" key="1">
    <citation type="submission" date="2016-06" db="UniProtKB">
        <authorList>
            <consortium name="WormBaseParasite"/>
        </authorList>
    </citation>
    <scope>IDENTIFICATION</scope>
</reference>
<dbReference type="AlphaFoldDB" id="A0A183ANW2"/>
<evidence type="ECO:0000313" key="3">
    <source>
        <dbReference type="Proteomes" id="UP000272942"/>
    </source>
</evidence>
<reference evidence="2 3" key="2">
    <citation type="submission" date="2018-11" db="EMBL/GenBank/DDBJ databases">
        <authorList>
            <consortium name="Pathogen Informatics"/>
        </authorList>
    </citation>
    <scope>NUCLEOTIDE SEQUENCE [LARGE SCALE GENOMIC DNA]</scope>
    <source>
        <strain evidence="2 3">Egypt</strain>
    </source>
</reference>
<feature type="region of interest" description="Disordered" evidence="1">
    <location>
        <begin position="185"/>
        <end position="230"/>
    </location>
</feature>